<evidence type="ECO:0000256" key="4">
    <source>
        <dbReference type="SAM" id="MobiDB-lite"/>
    </source>
</evidence>
<evidence type="ECO:0000313" key="6">
    <source>
        <dbReference type="Proteomes" id="UP001642360"/>
    </source>
</evidence>
<comment type="caution">
    <text evidence="5">The sequence shown here is derived from an EMBL/GenBank/DDBJ whole genome shotgun (WGS) entry which is preliminary data.</text>
</comment>
<dbReference type="EMBL" id="CAUOFW020009501">
    <property type="protein sequence ID" value="CAK9185974.1"/>
    <property type="molecule type" value="Genomic_DNA"/>
</dbReference>
<evidence type="ECO:0000256" key="3">
    <source>
        <dbReference type="ARBA" id="ARBA00023242"/>
    </source>
</evidence>
<comment type="subcellular location">
    <subcellularLocation>
        <location evidence="1">Nucleus</location>
    </subcellularLocation>
</comment>
<feature type="region of interest" description="Disordered" evidence="4">
    <location>
        <begin position="65"/>
        <end position="107"/>
    </location>
</feature>
<dbReference type="Proteomes" id="UP001642360">
    <property type="component" value="Unassembled WGS sequence"/>
</dbReference>
<evidence type="ECO:0000256" key="2">
    <source>
        <dbReference type="ARBA" id="ARBA00009937"/>
    </source>
</evidence>
<organism evidence="5 6">
    <name type="scientific">Ilex paraguariensis</name>
    <name type="common">yerba mate</name>
    <dbReference type="NCBI Taxonomy" id="185542"/>
    <lineage>
        <taxon>Eukaryota</taxon>
        <taxon>Viridiplantae</taxon>
        <taxon>Streptophyta</taxon>
        <taxon>Embryophyta</taxon>
        <taxon>Tracheophyta</taxon>
        <taxon>Spermatophyta</taxon>
        <taxon>Magnoliopsida</taxon>
        <taxon>eudicotyledons</taxon>
        <taxon>Gunneridae</taxon>
        <taxon>Pentapetalae</taxon>
        <taxon>asterids</taxon>
        <taxon>campanulids</taxon>
        <taxon>Aquifoliales</taxon>
        <taxon>Aquifoliaceae</taxon>
        <taxon>Ilex</taxon>
    </lineage>
</organism>
<gene>
    <name evidence="5" type="ORF">ILEXP_LOCUS56455</name>
</gene>
<accession>A0ABC8UZ73</accession>
<evidence type="ECO:0000313" key="5">
    <source>
        <dbReference type="EMBL" id="CAK9185974.1"/>
    </source>
</evidence>
<reference evidence="5 6" key="1">
    <citation type="submission" date="2024-02" db="EMBL/GenBank/DDBJ databases">
        <authorList>
            <person name="Vignale AGUSTIN F."/>
            <person name="Sosa J E."/>
            <person name="Modenutti C."/>
        </authorList>
    </citation>
    <scope>NUCLEOTIDE SEQUENCE [LARGE SCALE GENOMIC DNA]</scope>
</reference>
<dbReference type="Pfam" id="PF15699">
    <property type="entry name" value="NPR1_interact"/>
    <property type="match status" value="1"/>
</dbReference>
<feature type="region of interest" description="Disordered" evidence="4">
    <location>
        <begin position="1"/>
        <end position="21"/>
    </location>
</feature>
<proteinExistence type="inferred from homology"/>
<dbReference type="PANTHER" id="PTHR33669:SF14">
    <property type="entry name" value="NRR REPRESSOR HOMOLOG 3"/>
    <property type="match status" value="1"/>
</dbReference>
<dbReference type="GO" id="GO:0005634">
    <property type="term" value="C:nucleus"/>
    <property type="evidence" value="ECO:0007669"/>
    <property type="project" value="UniProtKB-SubCell"/>
</dbReference>
<dbReference type="AlphaFoldDB" id="A0ABC8UZ73"/>
<keyword evidence="6" id="KW-1185">Reference proteome</keyword>
<protein>
    <submittedName>
        <fullName evidence="5">Uncharacterized protein</fullName>
    </submittedName>
</protein>
<comment type="similarity">
    <text evidence="2">Belongs to the NPR1-interactor family.</text>
</comment>
<keyword evidence="3" id="KW-0539">Nucleus</keyword>
<name>A0ABC8UZ73_9AQUA</name>
<dbReference type="PANTHER" id="PTHR33669">
    <property type="entry name" value="PROTEIN NEGATIVE REGULATOR OF RESISTANCE"/>
    <property type="match status" value="1"/>
</dbReference>
<evidence type="ECO:0000256" key="1">
    <source>
        <dbReference type="ARBA" id="ARBA00004123"/>
    </source>
</evidence>
<dbReference type="InterPro" id="IPR031425">
    <property type="entry name" value="NPR1/NH1-interacting"/>
</dbReference>
<sequence>MEGERRKRKMDSEVENEEEKTEKFFALIRSTRELRELMTGRVDQTKEADKKATEEKAVEVWTPSFRPEDFMEEAPSKSPQIDIASASETQDKTKEDGGDGLDLKLAL</sequence>